<reference evidence="1 2" key="1">
    <citation type="submission" date="2016-08" db="EMBL/GenBank/DDBJ databases">
        <title>Draft genome of the agarase producing Sphingomonas sp. MCT13.</title>
        <authorList>
            <person name="D'Andrea M.M."/>
            <person name="Rossolini G.M."/>
            <person name="Thaller M.C."/>
        </authorList>
    </citation>
    <scope>NUCLEOTIDE SEQUENCE [LARGE SCALE GENOMIC DNA]</scope>
    <source>
        <strain evidence="1 2">MCT13</strain>
    </source>
</reference>
<organism evidence="1 2">
    <name type="scientific">Sphingomonas turrisvirgatae</name>
    <dbReference type="NCBI Taxonomy" id="1888892"/>
    <lineage>
        <taxon>Bacteria</taxon>
        <taxon>Pseudomonadati</taxon>
        <taxon>Pseudomonadota</taxon>
        <taxon>Alphaproteobacteria</taxon>
        <taxon>Sphingomonadales</taxon>
        <taxon>Sphingomonadaceae</taxon>
        <taxon>Sphingomonas</taxon>
    </lineage>
</organism>
<keyword evidence="2" id="KW-1185">Reference proteome</keyword>
<sequence>MLSAVTGIALAELGGRAPVIDWRDGMYLPVGENLYPALFEDPVGIDPAQFDMREDVAPALWSGRLSEQPVNIISRNFPTKHRSPFIYRRLSIDLNGPDPAPPIGVFWSYLPKILRMRAKLQRNPRFRGKSIDAIMHDLLARYFTPNAEVRAEVERIFAGRKRPVIGVHIRFTDRKAPLPKIEAALRKLRSDMPNSDIFLATDSAEAQNYILARFDRVFAIEKQMATAGQALHFSQGGMTDALREAQNALIDMCALAQSDWLIHSRHSTFSVVASLIGGIPEAKQIDVDRHNAKVVVKRWFQAYA</sequence>
<dbReference type="AlphaFoldDB" id="A0A1E3LS50"/>
<dbReference type="Pfam" id="PF05830">
    <property type="entry name" value="NodZ"/>
    <property type="match status" value="1"/>
</dbReference>
<name>A0A1E3LS50_9SPHN</name>
<proteinExistence type="predicted"/>
<dbReference type="Gene3D" id="3.40.50.11350">
    <property type="match status" value="1"/>
</dbReference>
<dbReference type="InterPro" id="IPR008716">
    <property type="entry name" value="NodZ"/>
</dbReference>
<gene>
    <name evidence="1" type="ORF">BFL28_05590</name>
</gene>
<dbReference type="Gene3D" id="3.40.50.11340">
    <property type="match status" value="1"/>
</dbReference>
<comment type="caution">
    <text evidence="1">The sequence shown here is derived from an EMBL/GenBank/DDBJ whole genome shotgun (WGS) entry which is preliminary data.</text>
</comment>
<accession>A0A1E3LS50</accession>
<dbReference type="STRING" id="1888892.BFL28_05590"/>
<evidence type="ECO:0008006" key="3">
    <source>
        <dbReference type="Google" id="ProtNLM"/>
    </source>
</evidence>
<dbReference type="EMBL" id="MDDS01000068">
    <property type="protein sequence ID" value="ODP36544.1"/>
    <property type="molecule type" value="Genomic_DNA"/>
</dbReference>
<protein>
    <recommendedName>
        <fullName evidence="3">Nodulation protein Z (NodZ)</fullName>
    </recommendedName>
</protein>
<dbReference type="Proteomes" id="UP000094487">
    <property type="component" value="Unassembled WGS sequence"/>
</dbReference>
<evidence type="ECO:0000313" key="2">
    <source>
        <dbReference type="Proteomes" id="UP000094487"/>
    </source>
</evidence>
<dbReference type="GO" id="GO:0009312">
    <property type="term" value="P:oligosaccharide biosynthetic process"/>
    <property type="evidence" value="ECO:0007669"/>
    <property type="project" value="InterPro"/>
</dbReference>
<dbReference type="GO" id="GO:0016758">
    <property type="term" value="F:hexosyltransferase activity"/>
    <property type="evidence" value="ECO:0007669"/>
    <property type="project" value="InterPro"/>
</dbReference>
<evidence type="ECO:0000313" key="1">
    <source>
        <dbReference type="EMBL" id="ODP36544.1"/>
    </source>
</evidence>